<proteinExistence type="predicted"/>
<dbReference type="AlphaFoldDB" id="A0A9W8IC22"/>
<keyword evidence="3" id="KW-1185">Reference proteome</keyword>
<dbReference type="Proteomes" id="UP001139887">
    <property type="component" value="Unassembled WGS sequence"/>
</dbReference>
<comment type="caution">
    <text evidence="2">The sequence shown here is derived from an EMBL/GenBank/DDBJ whole genome shotgun (WGS) entry which is preliminary data.</text>
</comment>
<keyword evidence="1" id="KW-1133">Transmembrane helix</keyword>
<organism evidence="2 3">
    <name type="scientific">Coemansia brasiliensis</name>
    <dbReference type="NCBI Taxonomy" id="2650707"/>
    <lineage>
        <taxon>Eukaryota</taxon>
        <taxon>Fungi</taxon>
        <taxon>Fungi incertae sedis</taxon>
        <taxon>Zoopagomycota</taxon>
        <taxon>Kickxellomycotina</taxon>
        <taxon>Kickxellomycetes</taxon>
        <taxon>Kickxellales</taxon>
        <taxon>Kickxellaceae</taxon>
        <taxon>Coemansia</taxon>
    </lineage>
</organism>
<evidence type="ECO:0000313" key="3">
    <source>
        <dbReference type="Proteomes" id="UP001139887"/>
    </source>
</evidence>
<evidence type="ECO:0000256" key="1">
    <source>
        <dbReference type="SAM" id="Phobius"/>
    </source>
</evidence>
<evidence type="ECO:0000313" key="2">
    <source>
        <dbReference type="EMBL" id="KAJ2847561.1"/>
    </source>
</evidence>
<reference evidence="2" key="1">
    <citation type="submission" date="2022-07" db="EMBL/GenBank/DDBJ databases">
        <title>Phylogenomic reconstructions and comparative analyses of Kickxellomycotina fungi.</title>
        <authorList>
            <person name="Reynolds N.K."/>
            <person name="Stajich J.E."/>
            <person name="Barry K."/>
            <person name="Grigoriev I.V."/>
            <person name="Crous P."/>
            <person name="Smith M.E."/>
        </authorList>
    </citation>
    <scope>NUCLEOTIDE SEQUENCE</scope>
    <source>
        <strain evidence="2">NRRL 1566</strain>
    </source>
</reference>
<dbReference type="OrthoDB" id="5572861at2759"/>
<keyword evidence="1" id="KW-0812">Transmembrane</keyword>
<feature type="transmembrane region" description="Helical" evidence="1">
    <location>
        <begin position="14"/>
        <end position="32"/>
    </location>
</feature>
<accession>A0A9W8IC22</accession>
<gene>
    <name evidence="2" type="ORF">IWW36_003796</name>
</gene>
<dbReference type="EMBL" id="JANBUW010000295">
    <property type="protein sequence ID" value="KAJ2847561.1"/>
    <property type="molecule type" value="Genomic_DNA"/>
</dbReference>
<protein>
    <submittedName>
        <fullName evidence="2">Uncharacterized protein</fullName>
    </submittedName>
</protein>
<sequence length="202" mass="23795">MTGRYSKVLTRQNAQMFVGGTLLTATLGYMWLQTRRERAEELQHRLRTVQRHMYWSMSLTQRADVPFRSEQAAYFKQQEQDRQQKKNRPWNTYKINGWWNERVASLGNWAIEPGYFTAQANRLQNTASLMLADGWYQAKGIVSIGSNQVVNSLKNAAWWKAASEYLCNFWAEEQEKWRQARCYAINTVHPKYDTNEGSESHR</sequence>
<keyword evidence="1" id="KW-0472">Membrane</keyword>
<name>A0A9W8IC22_9FUNG</name>